<evidence type="ECO:0000256" key="3">
    <source>
        <dbReference type="ARBA" id="ARBA00013190"/>
    </source>
</evidence>
<dbReference type="Proteomes" id="UP000192739">
    <property type="component" value="Unassembled WGS sequence"/>
</dbReference>
<keyword evidence="6" id="KW-0560">Oxidoreductase</keyword>
<dbReference type="GO" id="GO:0046294">
    <property type="term" value="P:formaldehyde catabolic process"/>
    <property type="evidence" value="ECO:0007669"/>
    <property type="project" value="TreeGrafter"/>
</dbReference>
<dbReference type="OrthoDB" id="334894at2"/>
<comment type="similarity">
    <text evidence="2 10">Belongs to the zinc-containing alcohol dehydrogenase family.</text>
</comment>
<evidence type="ECO:0000256" key="10">
    <source>
        <dbReference type="RuleBase" id="RU361277"/>
    </source>
</evidence>
<dbReference type="GO" id="GO:0005829">
    <property type="term" value="C:cytosol"/>
    <property type="evidence" value="ECO:0007669"/>
    <property type="project" value="TreeGrafter"/>
</dbReference>
<accession>A0A1E3SHP2</accession>
<evidence type="ECO:0000256" key="1">
    <source>
        <dbReference type="ARBA" id="ARBA00001947"/>
    </source>
</evidence>
<dbReference type="InterPro" id="IPR020843">
    <property type="entry name" value="ER"/>
</dbReference>
<dbReference type="GO" id="GO:0051903">
    <property type="term" value="F:S-(hydroxymethyl)glutathione dehydrogenase [NAD(P)+] activity"/>
    <property type="evidence" value="ECO:0007669"/>
    <property type="project" value="TreeGrafter"/>
</dbReference>
<dbReference type="SMART" id="SM00829">
    <property type="entry name" value="PKS_ER"/>
    <property type="match status" value="1"/>
</dbReference>
<dbReference type="STRING" id="28445.BHQ20_07795"/>
<sequence>MKTKAAVLWGLHQKWEVEEVELDGPKQAEVMVKLTATGLCHSDDHLVTGDMPMRMPVVGGHEGAGVVVEVGPGVTDVAEGDSVVLSFIPACGRCLPCARGMSNLCVQGAAIVAGPQLDGTFRFHAKGQDLSQMCVLGTFSEYTVVPTSSVVRVDDGTALDKAALVGCGVTTGYGSAVNTGEVADGDTVVVMGVGGIGMNAVQGARIAGARNIIALDPVEYKRTRSREFGATHVAATVEEAQGLVAELTRGALADVCVVTPSSAEGAYVAQALSLVGKRGRVVMTAIPHPTDTSVDMSLFDLTLYEKQVRGSLFGSSNPRSDIPKMLDLYRSGQLKLDELITREYALEDINQGFEDMHDGVNLRGLIRF</sequence>
<reference evidence="12 13" key="1">
    <citation type="submission" date="2017-02" db="EMBL/GenBank/DDBJ databases">
        <title>The new phylogeny of genus Mycobacterium.</title>
        <authorList>
            <person name="Tortoli E."/>
            <person name="Trovato A."/>
            <person name="Cirillo D.M."/>
        </authorList>
    </citation>
    <scope>NUCLEOTIDE SEQUENCE [LARGE SCALE GENOMIC DNA]</scope>
    <source>
        <strain evidence="12 13">DSM 44049</strain>
    </source>
</reference>
<dbReference type="Pfam" id="PF00107">
    <property type="entry name" value="ADH_zinc_N"/>
    <property type="match status" value="1"/>
</dbReference>
<keyword evidence="13" id="KW-1185">Reference proteome</keyword>
<dbReference type="Gene3D" id="3.40.50.720">
    <property type="entry name" value="NAD(P)-binding Rossmann-like Domain"/>
    <property type="match status" value="1"/>
</dbReference>
<dbReference type="InterPro" id="IPR023921">
    <property type="entry name" value="ADH_Zn_actinomycetes"/>
</dbReference>
<dbReference type="InterPro" id="IPR002328">
    <property type="entry name" value="ADH_Zn_CS"/>
</dbReference>
<feature type="domain" description="Enoyl reductase (ER)" evidence="11">
    <location>
        <begin position="10"/>
        <end position="362"/>
    </location>
</feature>
<dbReference type="EMBL" id="MVHT01000062">
    <property type="protein sequence ID" value="ORA98837.1"/>
    <property type="molecule type" value="Genomic_DNA"/>
</dbReference>
<evidence type="ECO:0000256" key="8">
    <source>
        <dbReference type="ARBA" id="ARBA00049164"/>
    </source>
</evidence>
<keyword evidence="4 10" id="KW-0479">Metal-binding</keyword>
<dbReference type="CDD" id="cd08279">
    <property type="entry name" value="Zn_ADH_class_III"/>
    <property type="match status" value="1"/>
</dbReference>
<evidence type="ECO:0000256" key="4">
    <source>
        <dbReference type="ARBA" id="ARBA00022723"/>
    </source>
</evidence>
<dbReference type="InterPro" id="IPR013149">
    <property type="entry name" value="ADH-like_C"/>
</dbReference>
<gene>
    <name evidence="12" type="ORF">BST27_20270</name>
</gene>
<dbReference type="SUPFAM" id="SSF50129">
    <property type="entry name" value="GroES-like"/>
    <property type="match status" value="2"/>
</dbReference>
<comment type="catalytic activity">
    <reaction evidence="9">
        <text>a primary alcohol + NAD(+) = an aldehyde + NADH + H(+)</text>
        <dbReference type="Rhea" id="RHEA:10736"/>
        <dbReference type="ChEBI" id="CHEBI:15378"/>
        <dbReference type="ChEBI" id="CHEBI:15734"/>
        <dbReference type="ChEBI" id="CHEBI:17478"/>
        <dbReference type="ChEBI" id="CHEBI:57540"/>
        <dbReference type="ChEBI" id="CHEBI:57945"/>
        <dbReference type="EC" id="1.1.1.1"/>
    </reaction>
</comment>
<evidence type="ECO:0000256" key="9">
    <source>
        <dbReference type="ARBA" id="ARBA00049243"/>
    </source>
</evidence>
<dbReference type="RefSeq" id="WP_069418545.1">
    <property type="nucleotide sequence ID" value="NZ_CBCRZH010000066.1"/>
</dbReference>
<keyword evidence="7" id="KW-0520">NAD</keyword>
<dbReference type="InterPro" id="IPR011032">
    <property type="entry name" value="GroES-like_sf"/>
</dbReference>
<comment type="cofactor">
    <cofactor evidence="1 10">
        <name>Zn(2+)</name>
        <dbReference type="ChEBI" id="CHEBI:29105"/>
    </cofactor>
</comment>
<evidence type="ECO:0000313" key="13">
    <source>
        <dbReference type="Proteomes" id="UP000192739"/>
    </source>
</evidence>
<evidence type="ECO:0000256" key="6">
    <source>
        <dbReference type="ARBA" id="ARBA00023002"/>
    </source>
</evidence>
<dbReference type="GO" id="GO:0008270">
    <property type="term" value="F:zinc ion binding"/>
    <property type="evidence" value="ECO:0007669"/>
    <property type="project" value="InterPro"/>
</dbReference>
<dbReference type="SUPFAM" id="SSF51735">
    <property type="entry name" value="NAD(P)-binding Rossmann-fold domains"/>
    <property type="match status" value="1"/>
</dbReference>
<organism evidence="12 13">
    <name type="scientific">Mycobacterium intermedium</name>
    <dbReference type="NCBI Taxonomy" id="28445"/>
    <lineage>
        <taxon>Bacteria</taxon>
        <taxon>Bacillati</taxon>
        <taxon>Actinomycetota</taxon>
        <taxon>Actinomycetes</taxon>
        <taxon>Mycobacteriales</taxon>
        <taxon>Mycobacteriaceae</taxon>
        <taxon>Mycobacterium</taxon>
        <taxon>Mycobacterium simiae complex</taxon>
    </lineage>
</organism>
<dbReference type="PROSITE" id="PS00059">
    <property type="entry name" value="ADH_ZINC"/>
    <property type="match status" value="1"/>
</dbReference>
<evidence type="ECO:0000256" key="5">
    <source>
        <dbReference type="ARBA" id="ARBA00022833"/>
    </source>
</evidence>
<protein>
    <recommendedName>
        <fullName evidence="3">alcohol dehydrogenase</fullName>
        <ecNumber evidence="3">1.1.1.1</ecNumber>
    </recommendedName>
</protein>
<dbReference type="PANTHER" id="PTHR43880:SF12">
    <property type="entry name" value="ALCOHOL DEHYDROGENASE CLASS-3"/>
    <property type="match status" value="1"/>
</dbReference>
<comment type="caution">
    <text evidence="12">The sequence shown here is derived from an EMBL/GenBank/DDBJ whole genome shotgun (WGS) entry which is preliminary data.</text>
</comment>
<comment type="catalytic activity">
    <reaction evidence="8">
        <text>a secondary alcohol + NAD(+) = a ketone + NADH + H(+)</text>
        <dbReference type="Rhea" id="RHEA:10740"/>
        <dbReference type="ChEBI" id="CHEBI:15378"/>
        <dbReference type="ChEBI" id="CHEBI:17087"/>
        <dbReference type="ChEBI" id="CHEBI:35681"/>
        <dbReference type="ChEBI" id="CHEBI:57540"/>
        <dbReference type="ChEBI" id="CHEBI:57945"/>
        <dbReference type="EC" id="1.1.1.1"/>
    </reaction>
</comment>
<proteinExistence type="inferred from homology"/>
<dbReference type="InterPro" id="IPR013154">
    <property type="entry name" value="ADH-like_N"/>
</dbReference>
<dbReference type="AlphaFoldDB" id="A0A1E3SHP2"/>
<dbReference type="NCBIfam" id="TIGR03989">
    <property type="entry name" value="Rxyl_3153"/>
    <property type="match status" value="1"/>
</dbReference>
<dbReference type="GO" id="GO:0004022">
    <property type="term" value="F:alcohol dehydrogenase (NAD+) activity"/>
    <property type="evidence" value="ECO:0007669"/>
    <property type="project" value="UniProtKB-EC"/>
</dbReference>
<keyword evidence="5 10" id="KW-0862">Zinc</keyword>
<name>A0A1E3SHP2_MYCIE</name>
<evidence type="ECO:0000256" key="2">
    <source>
        <dbReference type="ARBA" id="ARBA00008072"/>
    </source>
</evidence>
<dbReference type="EC" id="1.1.1.1" evidence="3"/>
<dbReference type="InterPro" id="IPR036291">
    <property type="entry name" value="NAD(P)-bd_dom_sf"/>
</dbReference>
<evidence type="ECO:0000259" key="11">
    <source>
        <dbReference type="SMART" id="SM00829"/>
    </source>
</evidence>
<evidence type="ECO:0000313" key="12">
    <source>
        <dbReference type="EMBL" id="ORA98837.1"/>
    </source>
</evidence>
<dbReference type="PANTHER" id="PTHR43880">
    <property type="entry name" value="ALCOHOL DEHYDROGENASE"/>
    <property type="match status" value="1"/>
</dbReference>
<evidence type="ECO:0000256" key="7">
    <source>
        <dbReference type="ARBA" id="ARBA00023027"/>
    </source>
</evidence>
<dbReference type="Pfam" id="PF08240">
    <property type="entry name" value="ADH_N"/>
    <property type="match status" value="1"/>
</dbReference>
<dbReference type="Gene3D" id="3.90.180.10">
    <property type="entry name" value="Medium-chain alcohol dehydrogenases, catalytic domain"/>
    <property type="match status" value="1"/>
</dbReference>